<sequence>MNNVKFGLSLVATCSASIMAGYLYYQSTIYFSDSCRTTLNYITEQNNEKFSMDVDFVITFHKDQKGSIYISGKSELNGHQAFINKRQDFSYQHIDKRNYSIEIEKVTSLYNDNLEEEFIYHYAPTLALGNTRHLSFEKIASNTLLLSNRHTPMVTCVKDK</sequence>
<evidence type="ECO:0000256" key="1">
    <source>
        <dbReference type="SAM" id="Phobius"/>
    </source>
</evidence>
<keyword evidence="1" id="KW-0472">Membrane</keyword>
<proteinExistence type="predicted"/>
<name>A0A1T4QAI6_VIBCI</name>
<accession>A0A1T4QAI6</accession>
<protein>
    <submittedName>
        <fullName evidence="2">FidL-like putative membrane protein</fullName>
    </submittedName>
</protein>
<keyword evidence="3" id="KW-1185">Reference proteome</keyword>
<dbReference type="RefSeq" id="WP_078926442.1">
    <property type="nucleotide sequence ID" value="NZ_FUXB01000009.1"/>
</dbReference>
<dbReference type="Proteomes" id="UP000190834">
    <property type="component" value="Unassembled WGS sequence"/>
</dbReference>
<dbReference type="OrthoDB" id="6630985at2"/>
<reference evidence="3" key="1">
    <citation type="submission" date="2017-02" db="EMBL/GenBank/DDBJ databases">
        <authorList>
            <person name="Varghese N."/>
            <person name="Submissions S."/>
        </authorList>
    </citation>
    <scope>NUCLEOTIDE SEQUENCE [LARGE SCALE GENOMIC DNA]</scope>
    <source>
        <strain evidence="3">DSM 19608</strain>
    </source>
</reference>
<evidence type="ECO:0000313" key="2">
    <source>
        <dbReference type="EMBL" id="SKA00790.1"/>
    </source>
</evidence>
<keyword evidence="1" id="KW-1133">Transmembrane helix</keyword>
<dbReference type="AlphaFoldDB" id="A0A1T4QAI6"/>
<keyword evidence="1" id="KW-0812">Transmembrane</keyword>
<feature type="transmembrane region" description="Helical" evidence="1">
    <location>
        <begin position="6"/>
        <end position="25"/>
    </location>
</feature>
<evidence type="ECO:0000313" key="3">
    <source>
        <dbReference type="Proteomes" id="UP000190834"/>
    </source>
</evidence>
<organism evidence="2 3">
    <name type="scientific">Vibrio cincinnatiensis DSM 19608</name>
    <dbReference type="NCBI Taxonomy" id="1123491"/>
    <lineage>
        <taxon>Bacteria</taxon>
        <taxon>Pseudomonadati</taxon>
        <taxon>Pseudomonadota</taxon>
        <taxon>Gammaproteobacteria</taxon>
        <taxon>Vibrionales</taxon>
        <taxon>Vibrionaceae</taxon>
        <taxon>Vibrio</taxon>
    </lineage>
</organism>
<dbReference type="GeneID" id="70582341"/>
<dbReference type="EMBL" id="FUXB01000009">
    <property type="protein sequence ID" value="SKA00790.1"/>
    <property type="molecule type" value="Genomic_DNA"/>
</dbReference>
<gene>
    <name evidence="2" type="ORF">SAMN02745782_02077</name>
</gene>